<accession>A0A819ZI63</accession>
<sequence length="47" mass="5343">NADLLYFDTDESITDGDPEQQTLQLREVMESLFGEDGKPINNAERNI</sequence>
<reference evidence="2" key="1">
    <citation type="submission" date="2021-02" db="EMBL/GenBank/DDBJ databases">
        <authorList>
            <person name="Nowell W R."/>
        </authorList>
    </citation>
    <scope>NUCLEOTIDE SEQUENCE</scope>
</reference>
<name>A0A819ZI63_9BILA</name>
<evidence type="ECO:0000313" key="2">
    <source>
        <dbReference type="EMBL" id="CAF4177366.1"/>
    </source>
</evidence>
<organism evidence="2 4">
    <name type="scientific">Rotaria magnacalcarata</name>
    <dbReference type="NCBI Taxonomy" id="392030"/>
    <lineage>
        <taxon>Eukaryota</taxon>
        <taxon>Metazoa</taxon>
        <taxon>Spiralia</taxon>
        <taxon>Gnathifera</taxon>
        <taxon>Rotifera</taxon>
        <taxon>Eurotatoria</taxon>
        <taxon>Bdelloidea</taxon>
        <taxon>Philodinida</taxon>
        <taxon>Philodinidae</taxon>
        <taxon>Rotaria</taxon>
    </lineage>
</organism>
<proteinExistence type="predicted"/>
<dbReference type="EMBL" id="CAJOBF010005499">
    <property type="protein sequence ID" value="CAF4177366.1"/>
    <property type="molecule type" value="Genomic_DNA"/>
</dbReference>
<evidence type="ECO:0000313" key="4">
    <source>
        <dbReference type="Proteomes" id="UP000663842"/>
    </source>
</evidence>
<evidence type="ECO:0000313" key="3">
    <source>
        <dbReference type="EMBL" id="CAF4714723.1"/>
    </source>
</evidence>
<protein>
    <submittedName>
        <fullName evidence="2">Uncharacterized protein</fullName>
    </submittedName>
</protein>
<dbReference type="Proteomes" id="UP000681720">
    <property type="component" value="Unassembled WGS sequence"/>
</dbReference>
<dbReference type="EMBL" id="CAJOBI010007039">
    <property type="protein sequence ID" value="CAF4075833.1"/>
    <property type="molecule type" value="Genomic_DNA"/>
</dbReference>
<dbReference type="Proteomes" id="UP000663842">
    <property type="component" value="Unassembled WGS sequence"/>
</dbReference>
<gene>
    <name evidence="3" type="ORF">GIL414_LOCUS43598</name>
    <name evidence="1" type="ORF">SMN809_LOCUS16015</name>
    <name evidence="2" type="ORF">UXM345_LOCUS26645</name>
</gene>
<feature type="non-terminal residue" evidence="2">
    <location>
        <position position="1"/>
    </location>
</feature>
<dbReference type="AlphaFoldDB" id="A0A819ZI63"/>
<dbReference type="EMBL" id="CAJOBJ010129548">
    <property type="protein sequence ID" value="CAF4714723.1"/>
    <property type="molecule type" value="Genomic_DNA"/>
</dbReference>
<comment type="caution">
    <text evidence="2">The sequence shown here is derived from an EMBL/GenBank/DDBJ whole genome shotgun (WGS) entry which is preliminary data.</text>
</comment>
<dbReference type="Proteomes" id="UP000676336">
    <property type="component" value="Unassembled WGS sequence"/>
</dbReference>
<evidence type="ECO:0000313" key="1">
    <source>
        <dbReference type="EMBL" id="CAF4075833.1"/>
    </source>
</evidence>